<feature type="domain" description="HTH tetR-type" evidence="3">
    <location>
        <begin position="4"/>
        <end position="64"/>
    </location>
</feature>
<feature type="DNA-binding region" description="H-T-H motif" evidence="2">
    <location>
        <begin position="27"/>
        <end position="46"/>
    </location>
</feature>
<dbReference type="InterPro" id="IPR025722">
    <property type="entry name" value="TetR"/>
</dbReference>
<reference evidence="4" key="1">
    <citation type="submission" date="2020-08" db="EMBL/GenBank/DDBJ databases">
        <title>Genome public.</title>
        <authorList>
            <person name="Liu C."/>
            <person name="Sun Q."/>
        </authorList>
    </citation>
    <scope>NUCLEOTIDE SEQUENCE</scope>
    <source>
        <strain evidence="4">NSJ-24</strain>
    </source>
</reference>
<dbReference type="RefSeq" id="WP_177270016.1">
    <property type="nucleotide sequence ID" value="NZ_JACRTA010000003.1"/>
</dbReference>
<name>A0A926EAI1_9FIRM</name>
<dbReference type="AlphaFoldDB" id="A0A926EAI1"/>
<dbReference type="PRINTS" id="PR00455">
    <property type="entry name" value="HTHTETR"/>
</dbReference>
<evidence type="ECO:0000256" key="2">
    <source>
        <dbReference type="PROSITE-ProRule" id="PRU00335"/>
    </source>
</evidence>
<dbReference type="Gene3D" id="1.10.357.10">
    <property type="entry name" value="Tetracycline Repressor, domain 2"/>
    <property type="match status" value="1"/>
</dbReference>
<dbReference type="InterPro" id="IPR050624">
    <property type="entry name" value="HTH-type_Tx_Regulator"/>
</dbReference>
<keyword evidence="5" id="KW-1185">Reference proteome</keyword>
<evidence type="ECO:0000256" key="1">
    <source>
        <dbReference type="ARBA" id="ARBA00023125"/>
    </source>
</evidence>
<dbReference type="PANTHER" id="PTHR43479:SF12">
    <property type="entry name" value="TRANSCRIPTIONAL REGULATORY PROTEIN"/>
    <property type="match status" value="1"/>
</dbReference>
<dbReference type="Pfam" id="PF13972">
    <property type="entry name" value="TetR"/>
    <property type="match status" value="1"/>
</dbReference>
<dbReference type="PROSITE" id="PS50977">
    <property type="entry name" value="HTH_TETR_2"/>
    <property type="match status" value="1"/>
</dbReference>
<dbReference type="GO" id="GO:0003677">
    <property type="term" value="F:DNA binding"/>
    <property type="evidence" value="ECO:0007669"/>
    <property type="project" value="UniProtKB-UniRule"/>
</dbReference>
<evidence type="ECO:0000313" key="5">
    <source>
        <dbReference type="Proteomes" id="UP000610862"/>
    </source>
</evidence>
<evidence type="ECO:0000259" key="3">
    <source>
        <dbReference type="PROSITE" id="PS50977"/>
    </source>
</evidence>
<keyword evidence="1 2" id="KW-0238">DNA-binding</keyword>
<dbReference type="Pfam" id="PF00440">
    <property type="entry name" value="TetR_N"/>
    <property type="match status" value="1"/>
</dbReference>
<proteinExistence type="predicted"/>
<gene>
    <name evidence="4" type="ORF">H8692_08465</name>
</gene>
<dbReference type="InterPro" id="IPR001647">
    <property type="entry name" value="HTH_TetR"/>
</dbReference>
<protein>
    <submittedName>
        <fullName evidence="4">TetR/AcrR family transcriptional regulator</fullName>
    </submittedName>
</protein>
<accession>A0A926EAI1</accession>
<organism evidence="4 5">
    <name type="scientific">Lentihominibacter hominis</name>
    <dbReference type="NCBI Taxonomy" id="2763645"/>
    <lineage>
        <taxon>Bacteria</taxon>
        <taxon>Bacillati</taxon>
        <taxon>Bacillota</taxon>
        <taxon>Clostridia</taxon>
        <taxon>Peptostreptococcales</taxon>
        <taxon>Anaerovoracaceae</taxon>
        <taxon>Lentihominibacter</taxon>
    </lineage>
</organism>
<dbReference type="EMBL" id="JACRTA010000003">
    <property type="protein sequence ID" value="MBC8568789.1"/>
    <property type="molecule type" value="Genomic_DNA"/>
</dbReference>
<sequence length="214" mass="24609">MKSNRTKGKILDTSIKLFNEKKASNVSTVQISAAMKISPGNLYYYYANKEEVIRCIWKERMLKEIEDLIIQYEKVESAGGLLDFFKGAILHCLKYKFFYTEMPTLFVNDNSLIDIYGRVEKRIRSASISMYRSLTEKGKAISLEREILETVACNGMSLLIGVVSYCDVMSLKGFDINDASKIVWERMTCYMRPFFTETMQSEVNNELALRGVEV</sequence>
<evidence type="ECO:0000313" key="4">
    <source>
        <dbReference type="EMBL" id="MBC8568789.1"/>
    </source>
</evidence>
<dbReference type="SUPFAM" id="SSF46689">
    <property type="entry name" value="Homeodomain-like"/>
    <property type="match status" value="1"/>
</dbReference>
<comment type="caution">
    <text evidence="4">The sequence shown here is derived from an EMBL/GenBank/DDBJ whole genome shotgun (WGS) entry which is preliminary data.</text>
</comment>
<dbReference type="Proteomes" id="UP000610862">
    <property type="component" value="Unassembled WGS sequence"/>
</dbReference>
<dbReference type="InterPro" id="IPR009057">
    <property type="entry name" value="Homeodomain-like_sf"/>
</dbReference>
<dbReference type="PANTHER" id="PTHR43479">
    <property type="entry name" value="ACREF/ENVCD OPERON REPRESSOR-RELATED"/>
    <property type="match status" value="1"/>
</dbReference>